<dbReference type="Proteomes" id="UP001380953">
    <property type="component" value="Unassembled WGS sequence"/>
</dbReference>
<accession>A0ACC6PAW8</accession>
<keyword evidence="2" id="KW-1185">Reference proteome</keyword>
<organism evidence="1 2">
    <name type="scientific">Saccharibacillus sacchari</name>
    <dbReference type="NCBI Taxonomy" id="456493"/>
    <lineage>
        <taxon>Bacteria</taxon>
        <taxon>Bacillati</taxon>
        <taxon>Bacillota</taxon>
        <taxon>Bacilli</taxon>
        <taxon>Bacillales</taxon>
        <taxon>Paenibacillaceae</taxon>
        <taxon>Saccharibacillus</taxon>
    </lineage>
</organism>
<comment type="caution">
    <text evidence="1">The sequence shown here is derived from an EMBL/GenBank/DDBJ whole genome shotgun (WGS) entry which is preliminary data.</text>
</comment>
<evidence type="ECO:0000313" key="2">
    <source>
        <dbReference type="Proteomes" id="UP001380953"/>
    </source>
</evidence>
<protein>
    <submittedName>
        <fullName evidence="1">Uncharacterized protein</fullName>
    </submittedName>
</protein>
<dbReference type="EMBL" id="JBBKAR010000033">
    <property type="protein sequence ID" value="MEJ8304100.1"/>
    <property type="molecule type" value="Genomic_DNA"/>
</dbReference>
<evidence type="ECO:0000313" key="1">
    <source>
        <dbReference type="EMBL" id="MEJ8304100.1"/>
    </source>
</evidence>
<name>A0ACC6PAW8_9BACL</name>
<reference evidence="1" key="1">
    <citation type="submission" date="2024-03" db="EMBL/GenBank/DDBJ databases">
        <title>Whole genome sequecning of epiphytes from Marcgravia umbellata leaves.</title>
        <authorList>
            <person name="Kumar G."/>
            <person name="Savka M.A."/>
        </authorList>
    </citation>
    <scope>NUCLEOTIDE SEQUENCE</scope>
    <source>
        <strain evidence="1">RIT_BL5</strain>
    </source>
</reference>
<sequence length="193" mass="20830">MKILNKTPQILVSLLLAGSLAACSSTPSENAGLADAEREVQQVYPDAGIPNIEGLELSLAYTDPAFSVPEELQDTESTQANKDSVVLVYSKDKGSLKDAEQETLSAENLLYGPYEGSQALMLTLSDQPATLQDSESRSVEGTRIQVARLENKRVYAIARPNDVTYTLQASTDSGFEEEELLGILAQVSTSQEN</sequence>
<proteinExistence type="predicted"/>
<gene>
    <name evidence="1" type="ORF">WKI47_09370</name>
</gene>